<accession>A0A1F6VEC9</accession>
<name>A0A1F6VEC9_9BACT</name>
<protein>
    <recommendedName>
        <fullName evidence="4">Macrocin O-methyltransferase</fullName>
    </recommendedName>
</protein>
<feature type="signal peptide" evidence="1">
    <location>
        <begin position="1"/>
        <end position="20"/>
    </location>
</feature>
<evidence type="ECO:0000256" key="1">
    <source>
        <dbReference type="SAM" id="SignalP"/>
    </source>
</evidence>
<comment type="caution">
    <text evidence="2">The sequence shown here is derived from an EMBL/GenBank/DDBJ whole genome shotgun (WGS) entry which is preliminary data.</text>
</comment>
<sequence length="258" mass="29583">MKQKAWIKNFLKKYFPPAHAFSVRCSLVLRAFLRYGLDCNPLRLFWIVEPYTMVGHARLFNAYDLSQRCQKEHIEGAFVECGVWRGGCAAIMAAVATRHGARRKTWLFDSFEGLPHPTEKDGEKAALYAKQNVTGELASIKINVGPLQDVERLLFKILKLPRESVYAVKGWFQETLPQKKDQIGPIAILRMDGDWYESTKCILDNLYDSVIPGGYIIVDDYGSWEGCKKAVDDFFRARMQPEIDFKMIDLAGLYFQKP</sequence>
<dbReference type="SUPFAM" id="SSF53335">
    <property type="entry name" value="S-adenosyl-L-methionine-dependent methyltransferases"/>
    <property type="match status" value="1"/>
</dbReference>
<dbReference type="AlphaFoldDB" id="A0A1F6VEC9"/>
<dbReference type="InterPro" id="IPR008884">
    <property type="entry name" value="TylF_MeTrfase"/>
</dbReference>
<dbReference type="PANTHER" id="PTHR40036">
    <property type="entry name" value="MACROCIN O-METHYLTRANSFERASE"/>
    <property type="match status" value="1"/>
</dbReference>
<dbReference type="EMBL" id="MFTS01000007">
    <property type="protein sequence ID" value="OGI67952.1"/>
    <property type="molecule type" value="Genomic_DNA"/>
</dbReference>
<gene>
    <name evidence="2" type="ORF">A2738_03845</name>
</gene>
<feature type="chain" id="PRO_5009527210" description="Macrocin O-methyltransferase" evidence="1">
    <location>
        <begin position="21"/>
        <end position="258"/>
    </location>
</feature>
<keyword evidence="1" id="KW-0732">Signal</keyword>
<evidence type="ECO:0000313" key="2">
    <source>
        <dbReference type="EMBL" id="OGI67952.1"/>
    </source>
</evidence>
<evidence type="ECO:0000313" key="3">
    <source>
        <dbReference type="Proteomes" id="UP000178235"/>
    </source>
</evidence>
<organism evidence="2 3">
    <name type="scientific">Candidatus Nomurabacteria bacterium RIFCSPHIGHO2_01_FULL_42_15</name>
    <dbReference type="NCBI Taxonomy" id="1801742"/>
    <lineage>
        <taxon>Bacteria</taxon>
        <taxon>Candidatus Nomuraibacteriota</taxon>
    </lineage>
</organism>
<dbReference type="Pfam" id="PF05711">
    <property type="entry name" value="TylF"/>
    <property type="match status" value="1"/>
</dbReference>
<dbReference type="Gene3D" id="3.40.50.150">
    <property type="entry name" value="Vaccinia Virus protein VP39"/>
    <property type="match status" value="1"/>
</dbReference>
<dbReference type="InterPro" id="IPR029063">
    <property type="entry name" value="SAM-dependent_MTases_sf"/>
</dbReference>
<proteinExistence type="predicted"/>
<reference evidence="2 3" key="1">
    <citation type="journal article" date="2016" name="Nat. Commun.">
        <title>Thousands of microbial genomes shed light on interconnected biogeochemical processes in an aquifer system.</title>
        <authorList>
            <person name="Anantharaman K."/>
            <person name="Brown C.T."/>
            <person name="Hug L.A."/>
            <person name="Sharon I."/>
            <person name="Castelle C.J."/>
            <person name="Probst A.J."/>
            <person name="Thomas B.C."/>
            <person name="Singh A."/>
            <person name="Wilkins M.J."/>
            <person name="Karaoz U."/>
            <person name="Brodie E.L."/>
            <person name="Williams K.H."/>
            <person name="Hubbard S.S."/>
            <person name="Banfield J.F."/>
        </authorList>
    </citation>
    <scope>NUCLEOTIDE SEQUENCE [LARGE SCALE GENOMIC DNA]</scope>
</reference>
<dbReference type="PANTHER" id="PTHR40036:SF1">
    <property type="entry name" value="MACROCIN O-METHYLTRANSFERASE"/>
    <property type="match status" value="1"/>
</dbReference>
<dbReference type="Proteomes" id="UP000178235">
    <property type="component" value="Unassembled WGS sequence"/>
</dbReference>
<evidence type="ECO:0008006" key="4">
    <source>
        <dbReference type="Google" id="ProtNLM"/>
    </source>
</evidence>